<protein>
    <submittedName>
        <fullName evidence="2">Uncharacterized protein</fullName>
    </submittedName>
</protein>
<dbReference type="AlphaFoldDB" id="A0A2C9W281"/>
<accession>A0A2C9W281</accession>
<feature type="compositionally biased region" description="Low complexity" evidence="1">
    <location>
        <begin position="31"/>
        <end position="43"/>
    </location>
</feature>
<evidence type="ECO:0000313" key="2">
    <source>
        <dbReference type="EMBL" id="OAY52034.1"/>
    </source>
</evidence>
<name>A0A2C9W281_MANES</name>
<sequence length="63" mass="6454">MSGLSDAGRIHLNPTCSISPRILGASAFGSLRSSLSSTTPGSPETISPEPFPVRSSNKITPNA</sequence>
<dbReference type="EMBL" id="CM004390">
    <property type="protein sequence ID" value="OAY52034.1"/>
    <property type="molecule type" value="Genomic_DNA"/>
</dbReference>
<evidence type="ECO:0000256" key="1">
    <source>
        <dbReference type="SAM" id="MobiDB-lite"/>
    </source>
</evidence>
<gene>
    <name evidence="2" type="ORF">MANES_04G052200</name>
</gene>
<feature type="compositionally biased region" description="Polar residues" evidence="1">
    <location>
        <begin position="54"/>
        <end position="63"/>
    </location>
</feature>
<organism evidence="2">
    <name type="scientific">Manihot esculenta</name>
    <name type="common">Cassava</name>
    <name type="synonym">Jatropha manihot</name>
    <dbReference type="NCBI Taxonomy" id="3983"/>
    <lineage>
        <taxon>Eukaryota</taxon>
        <taxon>Viridiplantae</taxon>
        <taxon>Streptophyta</taxon>
        <taxon>Embryophyta</taxon>
        <taxon>Tracheophyta</taxon>
        <taxon>Spermatophyta</taxon>
        <taxon>Magnoliopsida</taxon>
        <taxon>eudicotyledons</taxon>
        <taxon>Gunneridae</taxon>
        <taxon>Pentapetalae</taxon>
        <taxon>rosids</taxon>
        <taxon>fabids</taxon>
        <taxon>Malpighiales</taxon>
        <taxon>Euphorbiaceae</taxon>
        <taxon>Crotonoideae</taxon>
        <taxon>Manihoteae</taxon>
        <taxon>Manihot</taxon>
    </lineage>
</organism>
<reference evidence="2" key="1">
    <citation type="submission" date="2016-02" db="EMBL/GenBank/DDBJ databases">
        <title>WGS assembly of Manihot esculenta.</title>
        <authorList>
            <person name="Bredeson J.V."/>
            <person name="Prochnik S.E."/>
            <person name="Lyons J.B."/>
            <person name="Schmutz J."/>
            <person name="Grimwood J."/>
            <person name="Vrebalov J."/>
            <person name="Bart R.S."/>
            <person name="Amuge T."/>
            <person name="Ferguson M.E."/>
            <person name="Green R."/>
            <person name="Putnam N."/>
            <person name="Stites J."/>
            <person name="Rounsley S."/>
            <person name="Rokhsar D.S."/>
        </authorList>
    </citation>
    <scope>NUCLEOTIDE SEQUENCE [LARGE SCALE GENOMIC DNA]</scope>
    <source>
        <tissue evidence="2">Leaf</tissue>
    </source>
</reference>
<feature type="region of interest" description="Disordered" evidence="1">
    <location>
        <begin position="31"/>
        <end position="63"/>
    </location>
</feature>
<proteinExistence type="predicted"/>